<evidence type="ECO:0000259" key="1">
    <source>
        <dbReference type="PROSITE" id="PS51857"/>
    </source>
</evidence>
<dbReference type="RefSeq" id="WP_033703155.1">
    <property type="nucleotide sequence ID" value="NZ_CP116669.1"/>
</dbReference>
<proteinExistence type="predicted"/>
<dbReference type="SUPFAM" id="SSF50249">
    <property type="entry name" value="Nucleic acid-binding proteins"/>
    <property type="match status" value="1"/>
</dbReference>
<gene>
    <name evidence="2" type="ORF">PMC74_01570</name>
</gene>
<dbReference type="Pfam" id="PF00313">
    <property type="entry name" value="CSD"/>
    <property type="match status" value="1"/>
</dbReference>
<organism evidence="2 3">
    <name type="scientific">Pseudomonas capeferrum</name>
    <dbReference type="NCBI Taxonomy" id="1495066"/>
    <lineage>
        <taxon>Bacteria</taxon>
        <taxon>Pseudomonadati</taxon>
        <taxon>Pseudomonadota</taxon>
        <taxon>Gammaproteobacteria</taxon>
        <taxon>Pseudomonadales</taxon>
        <taxon>Pseudomonadaceae</taxon>
        <taxon>Pseudomonas</taxon>
    </lineage>
</organism>
<dbReference type="Proteomes" id="UP001214301">
    <property type="component" value="Chromosome"/>
</dbReference>
<evidence type="ECO:0000313" key="2">
    <source>
        <dbReference type="EMBL" id="WCI00618.1"/>
    </source>
</evidence>
<dbReference type="PROSITE" id="PS51857">
    <property type="entry name" value="CSD_2"/>
    <property type="match status" value="1"/>
</dbReference>
<reference evidence="2 3" key="1">
    <citation type="journal article" date="2020" name="Front. Microbiol.">
        <title>Toward Biorecycling: Isolation of a Soil Bacterium That Grows on a Polyurethane Oligomer and Monomer.</title>
        <authorList>
            <person name="Espinosa M.J.C."/>
            <person name="Blanco A.C."/>
            <person name="Schmidgall T."/>
            <person name="Atanasoff-Kardjalieff A.K."/>
            <person name="Kappelmeyer U."/>
            <person name="Tischler D."/>
            <person name="Pieper D.H."/>
            <person name="Heipieper H.J."/>
            <person name="Eberlein C."/>
        </authorList>
    </citation>
    <scope>NUCLEOTIDE SEQUENCE [LARGE SCALE GENOMIC DNA]</scope>
    <source>
        <strain evidence="2 3">TDA1</strain>
    </source>
</reference>
<feature type="domain" description="CSD" evidence="1">
    <location>
        <begin position="4"/>
        <end position="69"/>
    </location>
</feature>
<accession>A0ABY7R9Y6</accession>
<dbReference type="Gene3D" id="2.40.50.140">
    <property type="entry name" value="Nucleic acid-binding proteins"/>
    <property type="match status" value="1"/>
</dbReference>
<name>A0ABY7R9Y6_9PSED</name>
<sequence>MHSRLKGTVKWFHEVNGVGVITAEDGSGDYFVARCAILMVGRARLLEGERVSFEPIIDGLAFWAFNVAELQP</sequence>
<dbReference type="GeneID" id="301038983"/>
<evidence type="ECO:0000313" key="3">
    <source>
        <dbReference type="Proteomes" id="UP001214301"/>
    </source>
</evidence>
<dbReference type="InterPro" id="IPR012340">
    <property type="entry name" value="NA-bd_OB-fold"/>
</dbReference>
<keyword evidence="3" id="KW-1185">Reference proteome</keyword>
<dbReference type="EMBL" id="CP116669">
    <property type="protein sequence ID" value="WCI00618.1"/>
    <property type="molecule type" value="Genomic_DNA"/>
</dbReference>
<protein>
    <submittedName>
        <fullName evidence="2">Cold shock domain-containing protein</fullName>
    </submittedName>
</protein>
<dbReference type="InterPro" id="IPR002059">
    <property type="entry name" value="CSP_DNA-bd"/>
</dbReference>